<evidence type="ECO:0000313" key="6">
    <source>
        <dbReference type="EMBL" id="MFC5401333.1"/>
    </source>
</evidence>
<evidence type="ECO:0000256" key="2">
    <source>
        <dbReference type="ARBA" id="ARBA00022723"/>
    </source>
</evidence>
<evidence type="ECO:0000256" key="1">
    <source>
        <dbReference type="ARBA" id="ARBA00010716"/>
    </source>
</evidence>
<name>A0ABW0HLC7_9BACL</name>
<keyword evidence="3 4" id="KW-0378">Hydrolase</keyword>
<dbReference type="Gene3D" id="3.20.20.140">
    <property type="entry name" value="Metal-dependent hydrolases"/>
    <property type="match status" value="1"/>
</dbReference>
<evidence type="ECO:0000313" key="7">
    <source>
        <dbReference type="Proteomes" id="UP001596113"/>
    </source>
</evidence>
<gene>
    <name evidence="6" type="primary">nagA</name>
    <name evidence="6" type="ORF">ACFPOF_01160</name>
</gene>
<proteinExistence type="inferred from homology"/>
<keyword evidence="7" id="KW-1185">Reference proteome</keyword>
<dbReference type="EC" id="3.5.1.25" evidence="6"/>
<dbReference type="NCBIfam" id="TIGR00221">
    <property type="entry name" value="nagA"/>
    <property type="match status" value="1"/>
</dbReference>
<dbReference type="InterPro" id="IPR032466">
    <property type="entry name" value="Metal_Hydrolase"/>
</dbReference>
<dbReference type="Pfam" id="PF01979">
    <property type="entry name" value="Amidohydro_1"/>
    <property type="match status" value="1"/>
</dbReference>
<dbReference type="InterPro" id="IPR006680">
    <property type="entry name" value="Amidohydro-rel"/>
</dbReference>
<dbReference type="GO" id="GO:0008448">
    <property type="term" value="F:N-acetylglucosamine-6-phosphate deacetylase activity"/>
    <property type="evidence" value="ECO:0007669"/>
    <property type="project" value="UniProtKB-EC"/>
</dbReference>
<accession>A0ABW0HLC7</accession>
<feature type="domain" description="Amidohydrolase-related" evidence="5">
    <location>
        <begin position="42"/>
        <end position="368"/>
    </location>
</feature>
<comment type="similarity">
    <text evidence="1 4">Belongs to the metallo-dependent hydrolases superfamily. NagA family.</text>
</comment>
<dbReference type="SUPFAM" id="SSF51556">
    <property type="entry name" value="Metallo-dependent hydrolases"/>
    <property type="match status" value="1"/>
</dbReference>
<dbReference type="PANTHER" id="PTHR11113">
    <property type="entry name" value="N-ACETYLGLUCOSAMINE-6-PHOSPHATE DEACETYLASE"/>
    <property type="match status" value="1"/>
</dbReference>
<comment type="caution">
    <text evidence="6">The sequence shown here is derived from an EMBL/GenBank/DDBJ whole genome shotgun (WGS) entry which is preliminary data.</text>
</comment>
<keyword evidence="4" id="KW-0119">Carbohydrate metabolism</keyword>
<dbReference type="RefSeq" id="WP_378128789.1">
    <property type="nucleotide sequence ID" value="NZ_JBHSMI010000002.1"/>
</dbReference>
<evidence type="ECO:0000259" key="5">
    <source>
        <dbReference type="Pfam" id="PF01979"/>
    </source>
</evidence>
<protein>
    <submittedName>
        <fullName evidence="6">N-acetylglucosamine-6-phosphate deacetylase</fullName>
        <ecNumber evidence="6">3.5.1.25</ecNumber>
    </submittedName>
</protein>
<dbReference type="EMBL" id="JBHSMI010000002">
    <property type="protein sequence ID" value="MFC5401333.1"/>
    <property type="molecule type" value="Genomic_DNA"/>
</dbReference>
<dbReference type="PANTHER" id="PTHR11113:SF14">
    <property type="entry name" value="N-ACETYLGLUCOSAMINE-6-PHOSPHATE DEACETYLASE"/>
    <property type="match status" value="1"/>
</dbReference>
<organism evidence="6 7">
    <name type="scientific">Cohnella soli</name>
    <dbReference type="NCBI Taxonomy" id="425005"/>
    <lineage>
        <taxon>Bacteria</taxon>
        <taxon>Bacillati</taxon>
        <taxon>Bacillota</taxon>
        <taxon>Bacilli</taxon>
        <taxon>Bacillales</taxon>
        <taxon>Paenibacillaceae</taxon>
        <taxon>Cohnella</taxon>
    </lineage>
</organism>
<reference evidence="7" key="1">
    <citation type="journal article" date="2019" name="Int. J. Syst. Evol. Microbiol.">
        <title>The Global Catalogue of Microorganisms (GCM) 10K type strain sequencing project: providing services to taxonomists for standard genome sequencing and annotation.</title>
        <authorList>
            <consortium name="The Broad Institute Genomics Platform"/>
            <consortium name="The Broad Institute Genome Sequencing Center for Infectious Disease"/>
            <person name="Wu L."/>
            <person name="Ma J."/>
        </authorList>
    </citation>
    <scope>NUCLEOTIDE SEQUENCE [LARGE SCALE GENOMIC DNA]</scope>
    <source>
        <strain evidence="7">CGMCC 1.18575</strain>
    </source>
</reference>
<evidence type="ECO:0000256" key="4">
    <source>
        <dbReference type="PIRNR" id="PIRNR038994"/>
    </source>
</evidence>
<dbReference type="InterPro" id="IPR003764">
    <property type="entry name" value="GlcNAc_6-P_deAcase"/>
</dbReference>
<keyword evidence="2" id="KW-0479">Metal-binding</keyword>
<dbReference type="PIRSF" id="PIRSF038994">
    <property type="entry name" value="NagA"/>
    <property type="match status" value="1"/>
</dbReference>
<dbReference type="Proteomes" id="UP001596113">
    <property type="component" value="Unassembled WGS sequence"/>
</dbReference>
<sequence>MKWIGKRVEDGAIIQVNVINGVIETVTQLAESDLPNEPVPWISAGWIDLQVNGLAGFDFNSEHPSEEDVLGVTNQLWKLGVTNYLPTVITGSSRRISDALTIIAKACESSEEVRNSVLGIHLEGPYLAEQDGPRGAHELQYICDPDVDQFHQWQQAAGNQIKLVTLAPEKQGAVDFISKLVQEGIVVSIGHTQASTEQIEAAVVAGATVSTHLGNGSHPILPRHPNYIWDQLAEDRLWGCFIADGHHLSPNTLKAMIRSKGDKAILVSDAVKFASMPPGEYTSVIGGEVVLHESGRLHTKHNPSILAGSALSVPIGIENAIKYVGLSLVEAIEMVTKRPAAAMKLEHYGSLQKGAPANMTLFSFDPNEGKVRVMETVLAGRSVYNAD</sequence>
<evidence type="ECO:0000256" key="3">
    <source>
        <dbReference type="ARBA" id="ARBA00022801"/>
    </source>
</evidence>